<protein>
    <submittedName>
        <fullName evidence="2">Uncharacterized protein</fullName>
    </submittedName>
</protein>
<feature type="compositionally biased region" description="Basic and acidic residues" evidence="1">
    <location>
        <begin position="23"/>
        <end position="33"/>
    </location>
</feature>
<keyword evidence="3" id="KW-1185">Reference proteome</keyword>
<dbReference type="OrthoDB" id="1304689at2759"/>
<gene>
    <name evidence="2" type="ORF">CEURO_LOCUS22063</name>
</gene>
<organism evidence="2 3">
    <name type="scientific">Cuscuta europaea</name>
    <name type="common">European dodder</name>
    <dbReference type="NCBI Taxonomy" id="41803"/>
    <lineage>
        <taxon>Eukaryota</taxon>
        <taxon>Viridiplantae</taxon>
        <taxon>Streptophyta</taxon>
        <taxon>Embryophyta</taxon>
        <taxon>Tracheophyta</taxon>
        <taxon>Spermatophyta</taxon>
        <taxon>Magnoliopsida</taxon>
        <taxon>eudicotyledons</taxon>
        <taxon>Gunneridae</taxon>
        <taxon>Pentapetalae</taxon>
        <taxon>asterids</taxon>
        <taxon>lamiids</taxon>
        <taxon>Solanales</taxon>
        <taxon>Convolvulaceae</taxon>
        <taxon>Cuscuteae</taxon>
        <taxon>Cuscuta</taxon>
        <taxon>Cuscuta subgen. Cuscuta</taxon>
    </lineage>
</organism>
<name>A0A9P0ZXM1_CUSEU</name>
<evidence type="ECO:0000313" key="2">
    <source>
        <dbReference type="EMBL" id="CAH9118738.1"/>
    </source>
</evidence>
<dbReference type="Proteomes" id="UP001152484">
    <property type="component" value="Unassembled WGS sequence"/>
</dbReference>
<evidence type="ECO:0000313" key="3">
    <source>
        <dbReference type="Proteomes" id="UP001152484"/>
    </source>
</evidence>
<sequence length="203" mass="22953">MRAAIVWDRPLHVPPSSSMAGETENHGDGHRQERRKINDQWQQGGSNTGLHKPGFTDEQWQTLLKLMENCKTTPIEEKLSGMKIHNEWILDSGASYHMTGNDGKLRRMTKIDPVVVTLPNGVIWMNARLTLNDVLLVHGLQCNLISLAQLIDKRKCDIFFTNDLCVIHDLLTRMPIGVGDRRGGVYYFRSRDRAQVHAVAGMA</sequence>
<comment type="caution">
    <text evidence="2">The sequence shown here is derived from an EMBL/GenBank/DDBJ whole genome shotgun (WGS) entry which is preliminary data.</text>
</comment>
<dbReference type="AlphaFoldDB" id="A0A9P0ZXM1"/>
<evidence type="ECO:0000256" key="1">
    <source>
        <dbReference type="SAM" id="MobiDB-lite"/>
    </source>
</evidence>
<feature type="region of interest" description="Disordered" evidence="1">
    <location>
        <begin position="1"/>
        <end position="33"/>
    </location>
</feature>
<reference evidence="2" key="1">
    <citation type="submission" date="2022-07" db="EMBL/GenBank/DDBJ databases">
        <authorList>
            <person name="Macas J."/>
            <person name="Novak P."/>
            <person name="Neumann P."/>
        </authorList>
    </citation>
    <scope>NUCLEOTIDE SEQUENCE</scope>
</reference>
<dbReference type="EMBL" id="CAMAPE010000077">
    <property type="protein sequence ID" value="CAH9118738.1"/>
    <property type="molecule type" value="Genomic_DNA"/>
</dbReference>
<accession>A0A9P0ZXM1</accession>
<proteinExistence type="predicted"/>